<keyword evidence="3" id="KW-1185">Reference proteome</keyword>
<dbReference type="EMBL" id="CP089279">
    <property type="protein sequence ID" value="USP80397.1"/>
    <property type="molecule type" value="Genomic_DNA"/>
</dbReference>
<sequence>MANGIYITPDVVSQTRAHQLGQPSAVLHDEAGKTLEYGSLAALVFSRPYTKDIIIYYTTVAGDLGFTRDNARQLLANGRARSLLIMIGDHDAVSAHYTGKNRYRYRESAYYGAIQIDGFPMQDILNKFHSTINNKAAISFDPADQLEEIEHEGVSGDSHEGVSHEGVSGNDESDNVDWSQQSQGMFTTSSSGTNA</sequence>
<evidence type="ECO:0000313" key="3">
    <source>
        <dbReference type="Proteomes" id="UP001056012"/>
    </source>
</evidence>
<evidence type="ECO:0000313" key="2">
    <source>
        <dbReference type="EMBL" id="USP80397.1"/>
    </source>
</evidence>
<dbReference type="Proteomes" id="UP001056012">
    <property type="component" value="Chromosome 6"/>
</dbReference>
<organism evidence="2 3">
    <name type="scientific">Curvularia clavata</name>
    <dbReference type="NCBI Taxonomy" id="95742"/>
    <lineage>
        <taxon>Eukaryota</taxon>
        <taxon>Fungi</taxon>
        <taxon>Dikarya</taxon>
        <taxon>Ascomycota</taxon>
        <taxon>Pezizomycotina</taxon>
        <taxon>Dothideomycetes</taxon>
        <taxon>Pleosporomycetidae</taxon>
        <taxon>Pleosporales</taxon>
        <taxon>Pleosporineae</taxon>
        <taxon>Pleosporaceae</taxon>
        <taxon>Curvularia</taxon>
    </lineage>
</organism>
<feature type="compositionally biased region" description="Polar residues" evidence="1">
    <location>
        <begin position="176"/>
        <end position="195"/>
    </location>
</feature>
<reference evidence="2" key="1">
    <citation type="submission" date="2021-12" db="EMBL/GenBank/DDBJ databases">
        <title>Curvularia clavata genome.</title>
        <authorList>
            <person name="Cao Y."/>
        </authorList>
    </citation>
    <scope>NUCLEOTIDE SEQUENCE</scope>
    <source>
        <strain evidence="2">Yc1106</strain>
    </source>
</reference>
<accession>A0A9Q8ZC18</accession>
<gene>
    <name evidence="2" type="ORF">yc1106_07671</name>
</gene>
<dbReference type="OrthoDB" id="10453962at2759"/>
<dbReference type="VEuPathDB" id="FungiDB:yc1106_07671"/>
<name>A0A9Q8ZC18_CURCL</name>
<protein>
    <submittedName>
        <fullName evidence="2">Uncharacterized protein</fullName>
    </submittedName>
</protein>
<proteinExistence type="predicted"/>
<dbReference type="AlphaFoldDB" id="A0A9Q8ZC18"/>
<feature type="region of interest" description="Disordered" evidence="1">
    <location>
        <begin position="150"/>
        <end position="195"/>
    </location>
</feature>
<feature type="compositionally biased region" description="Basic and acidic residues" evidence="1">
    <location>
        <begin position="151"/>
        <end position="163"/>
    </location>
</feature>
<evidence type="ECO:0000256" key="1">
    <source>
        <dbReference type="SAM" id="MobiDB-lite"/>
    </source>
</evidence>